<dbReference type="VEuPathDB" id="FungiDB:MCYG_00415"/>
<dbReference type="PANTHER" id="PTHR37542:SF3">
    <property type="entry name" value="PRION-INHIBITION AND PROPAGATION HELO DOMAIN-CONTAINING PROTEIN"/>
    <property type="match status" value="1"/>
</dbReference>
<protein>
    <submittedName>
        <fullName evidence="3">Small s protein</fullName>
    </submittedName>
</protein>
<dbReference type="OrthoDB" id="20872at2759"/>
<dbReference type="EMBL" id="DS995701">
    <property type="protein sequence ID" value="EEQ27527.1"/>
    <property type="molecule type" value="Genomic_DNA"/>
</dbReference>
<keyword evidence="4" id="KW-1185">Reference proteome</keyword>
<dbReference type="Proteomes" id="UP000002035">
    <property type="component" value="Unassembled WGS sequence"/>
</dbReference>
<evidence type="ECO:0000259" key="2">
    <source>
        <dbReference type="Pfam" id="PF17046"/>
    </source>
</evidence>
<dbReference type="RefSeq" id="XP_002850311.1">
    <property type="nucleotide sequence ID" value="XM_002850265.1"/>
</dbReference>
<sequence length="290" mass="32060">MAEAVGLAVGIIGLAGLFNNAVQCFEYVQLARSFGRDFQSSQLKLDSAQLRLSRWGKSLRLDTQQLDDTQNTISFPGSTEDAERAKSLLDQISFPGSIKDIERAKYLLSHILELFEDAETLSSKFKDKQSLDDGSTATFDPETDLKSTVGALHRTMRKLATGRQNKANLKQKAKRALYAEKTLRRLVEDITEHVDDLTDLFPATLPRQKRLCEAEASEIGKHSEAVEDLKKIVAQQDKLLHAALEKSNNIPQAGMHIVFSGANNKGFQAGQNFGSQTINYNGTTKNMGAK</sequence>
<dbReference type="GeneID" id="9225452"/>
<gene>
    <name evidence="3" type="ORF">MCYG_00415</name>
</gene>
<dbReference type="STRING" id="554155.C5FCJ3"/>
<dbReference type="HOGENOM" id="CLU_058675_0_0_1"/>
<dbReference type="InterPro" id="IPR031469">
    <property type="entry name" value="SesB_dom"/>
</dbReference>
<reference evidence="4" key="1">
    <citation type="journal article" date="2012" name="MBio">
        <title>Comparative genome analysis of Trichophyton rubrum and related dermatophytes reveals candidate genes involved in infection.</title>
        <authorList>
            <person name="Martinez D.A."/>
            <person name="Oliver B.G."/>
            <person name="Graeser Y."/>
            <person name="Goldberg J.M."/>
            <person name="Li W."/>
            <person name="Martinez-Rossi N.M."/>
            <person name="Monod M."/>
            <person name="Shelest E."/>
            <person name="Barton R.C."/>
            <person name="Birch E."/>
            <person name="Brakhage A.A."/>
            <person name="Chen Z."/>
            <person name="Gurr S.J."/>
            <person name="Heiman D."/>
            <person name="Heitman J."/>
            <person name="Kosti I."/>
            <person name="Rossi A."/>
            <person name="Saif S."/>
            <person name="Samalova M."/>
            <person name="Saunders C.W."/>
            <person name="Shea T."/>
            <person name="Summerbell R.C."/>
            <person name="Xu J."/>
            <person name="Young S."/>
            <person name="Zeng Q."/>
            <person name="Birren B.W."/>
            <person name="Cuomo C.A."/>
            <person name="White T.C."/>
        </authorList>
    </citation>
    <scope>NUCLEOTIDE SEQUENCE [LARGE SCALE GENOMIC DNA]</scope>
    <source>
        <strain evidence="4">ATCC MYA-4605 / CBS 113480</strain>
    </source>
</reference>
<dbReference type="InterPro" id="IPR029498">
    <property type="entry name" value="HeLo_dom"/>
</dbReference>
<dbReference type="Pfam" id="PF14479">
    <property type="entry name" value="HeLo"/>
    <property type="match status" value="1"/>
</dbReference>
<accession>C5FCJ3</accession>
<name>C5FCJ3_ARTOC</name>
<proteinExistence type="predicted"/>
<evidence type="ECO:0000313" key="4">
    <source>
        <dbReference type="Proteomes" id="UP000002035"/>
    </source>
</evidence>
<dbReference type="eggNOG" id="ENOG502SP91">
    <property type="taxonomic scope" value="Eukaryota"/>
</dbReference>
<feature type="domain" description="Prion-inhibition and propagation HeLo" evidence="1">
    <location>
        <begin position="6"/>
        <end position="230"/>
    </location>
</feature>
<organism evidence="3 4">
    <name type="scientific">Arthroderma otae (strain ATCC MYA-4605 / CBS 113480)</name>
    <name type="common">Microsporum canis</name>
    <dbReference type="NCBI Taxonomy" id="554155"/>
    <lineage>
        <taxon>Eukaryota</taxon>
        <taxon>Fungi</taxon>
        <taxon>Dikarya</taxon>
        <taxon>Ascomycota</taxon>
        <taxon>Pezizomycotina</taxon>
        <taxon>Eurotiomycetes</taxon>
        <taxon>Eurotiomycetidae</taxon>
        <taxon>Onygenales</taxon>
        <taxon>Arthrodermataceae</taxon>
        <taxon>Microsporum</taxon>
    </lineage>
</organism>
<dbReference type="Pfam" id="PF17046">
    <property type="entry name" value="Ses_B"/>
    <property type="match status" value="1"/>
</dbReference>
<dbReference type="InterPro" id="IPR038305">
    <property type="entry name" value="HeLo_sf"/>
</dbReference>
<feature type="domain" description="Fungal death-pathway protein SesB" evidence="2">
    <location>
        <begin position="251"/>
        <end position="277"/>
    </location>
</feature>
<dbReference type="OMA" id="YMGRMID"/>
<dbReference type="AlphaFoldDB" id="C5FCJ3"/>
<dbReference type="Gene3D" id="1.20.120.1020">
    <property type="entry name" value="Prion-inhibition and propagation, HeLo domain"/>
    <property type="match status" value="1"/>
</dbReference>
<evidence type="ECO:0000313" key="3">
    <source>
        <dbReference type="EMBL" id="EEQ27527.1"/>
    </source>
</evidence>
<evidence type="ECO:0000259" key="1">
    <source>
        <dbReference type="Pfam" id="PF14479"/>
    </source>
</evidence>
<dbReference type="PANTHER" id="PTHR37542">
    <property type="entry name" value="HELO DOMAIN-CONTAINING PROTEIN-RELATED"/>
    <property type="match status" value="1"/>
</dbReference>